<evidence type="ECO:0000313" key="6">
    <source>
        <dbReference type="Proteomes" id="UP000183162"/>
    </source>
</evidence>
<reference evidence="5 6" key="1">
    <citation type="submission" date="2016-10" db="EMBL/GenBank/DDBJ databases">
        <authorList>
            <person name="de Groot N.N."/>
        </authorList>
    </citation>
    <scope>NUCLEOTIDE SEQUENCE [LARGE SCALE GENOMIC DNA]</scope>
    <source>
        <strain evidence="5 6">Sb09</strain>
    </source>
</reference>
<dbReference type="InterPro" id="IPR003313">
    <property type="entry name" value="AraC-bd"/>
</dbReference>
<keyword evidence="1" id="KW-0805">Transcription regulation</keyword>
<name>A0A1G9K9F5_STREI</name>
<dbReference type="Gene3D" id="2.60.120.10">
    <property type="entry name" value="Jelly Rolls"/>
    <property type="match status" value="1"/>
</dbReference>
<evidence type="ECO:0000256" key="3">
    <source>
        <dbReference type="ARBA" id="ARBA00023163"/>
    </source>
</evidence>
<dbReference type="SUPFAM" id="SSF46689">
    <property type="entry name" value="Homeodomain-like"/>
    <property type="match status" value="1"/>
</dbReference>
<dbReference type="InterPro" id="IPR018062">
    <property type="entry name" value="HTH_AraC-typ_CS"/>
</dbReference>
<proteinExistence type="predicted"/>
<sequence length="318" mass="37404">MNLEDLLLKETEHEKRQKSLGFIPDLKDTKIIDGVLQLPNTLFFDNKDIHISKHNRYADYPEHSHQFLELNFMFKGSCHQVINGKDFTLNEGDILLMDSGSKHSISALGEEDILINILFQNSNVSLNWLTQLQGQNSLLYQLLLANSTNKHKSNYLVLPTRDNKHLQQILRQMMSEYFIPNDFSQEIISQYLPILFYEIARTMGKIDQEQKIELEETPYLQVLRLIDEHYQYLTLSDLAQQLNFNKNYLSNLIKDKSGSTFTELINQRKLMKAQLLLKSTRMPIYEIAQNVGFSNKNYFYKKYRDHFGKSPREERLEV</sequence>
<evidence type="ECO:0000256" key="2">
    <source>
        <dbReference type="ARBA" id="ARBA00023125"/>
    </source>
</evidence>
<dbReference type="CDD" id="cd06996">
    <property type="entry name" value="cupin_Lmo2851-like_N"/>
    <property type="match status" value="1"/>
</dbReference>
<dbReference type="SMART" id="SM00342">
    <property type="entry name" value="HTH_ARAC"/>
    <property type="match status" value="1"/>
</dbReference>
<keyword evidence="3" id="KW-0804">Transcription</keyword>
<dbReference type="Proteomes" id="UP000183162">
    <property type="component" value="Unassembled WGS sequence"/>
</dbReference>
<evidence type="ECO:0000256" key="1">
    <source>
        <dbReference type="ARBA" id="ARBA00023015"/>
    </source>
</evidence>
<evidence type="ECO:0000313" key="5">
    <source>
        <dbReference type="EMBL" id="SDL46357.1"/>
    </source>
</evidence>
<dbReference type="PROSITE" id="PS01124">
    <property type="entry name" value="HTH_ARAC_FAMILY_2"/>
    <property type="match status" value="1"/>
</dbReference>
<dbReference type="InterPro" id="IPR037923">
    <property type="entry name" value="HTH-like"/>
</dbReference>
<keyword evidence="2" id="KW-0238">DNA-binding</keyword>
<dbReference type="PANTHER" id="PTHR43280:SF28">
    <property type="entry name" value="HTH-TYPE TRANSCRIPTIONAL ACTIVATOR RHAS"/>
    <property type="match status" value="1"/>
</dbReference>
<dbReference type="InterPro" id="IPR018060">
    <property type="entry name" value="HTH_AraC"/>
</dbReference>
<dbReference type="SUPFAM" id="SSF51215">
    <property type="entry name" value="Regulatory protein AraC"/>
    <property type="match status" value="1"/>
</dbReference>
<dbReference type="InterPro" id="IPR009057">
    <property type="entry name" value="Homeodomain-like_sf"/>
</dbReference>
<dbReference type="PANTHER" id="PTHR43280">
    <property type="entry name" value="ARAC-FAMILY TRANSCRIPTIONAL REGULATOR"/>
    <property type="match status" value="1"/>
</dbReference>
<dbReference type="Pfam" id="PF12833">
    <property type="entry name" value="HTH_18"/>
    <property type="match status" value="1"/>
</dbReference>
<dbReference type="EMBL" id="FNGX01000002">
    <property type="protein sequence ID" value="SDL46357.1"/>
    <property type="molecule type" value="Genomic_DNA"/>
</dbReference>
<protein>
    <submittedName>
        <fullName evidence="5">Transcriptional regulator, AraC family</fullName>
    </submittedName>
</protein>
<evidence type="ECO:0000259" key="4">
    <source>
        <dbReference type="PROSITE" id="PS01124"/>
    </source>
</evidence>
<dbReference type="Pfam" id="PF02311">
    <property type="entry name" value="AraC_binding"/>
    <property type="match status" value="1"/>
</dbReference>
<dbReference type="PRINTS" id="PR00032">
    <property type="entry name" value="HTHARAC"/>
</dbReference>
<dbReference type="GO" id="GO:0003700">
    <property type="term" value="F:DNA-binding transcription factor activity"/>
    <property type="evidence" value="ECO:0007669"/>
    <property type="project" value="InterPro"/>
</dbReference>
<dbReference type="AlphaFoldDB" id="A0A1G9K9F5"/>
<dbReference type="InterPro" id="IPR014710">
    <property type="entry name" value="RmlC-like_jellyroll"/>
</dbReference>
<dbReference type="PROSITE" id="PS00041">
    <property type="entry name" value="HTH_ARAC_FAMILY_1"/>
    <property type="match status" value="1"/>
</dbReference>
<gene>
    <name evidence="5" type="ORF">SAMN05216400_0742</name>
</gene>
<accession>A0A1G9K9F5</accession>
<dbReference type="Gene3D" id="1.10.10.60">
    <property type="entry name" value="Homeodomain-like"/>
    <property type="match status" value="2"/>
</dbReference>
<feature type="domain" description="HTH araC/xylS-type" evidence="4">
    <location>
        <begin position="220"/>
        <end position="317"/>
    </location>
</feature>
<dbReference type="InterPro" id="IPR020449">
    <property type="entry name" value="Tscrpt_reg_AraC-type_HTH"/>
</dbReference>
<dbReference type="GO" id="GO:0043565">
    <property type="term" value="F:sequence-specific DNA binding"/>
    <property type="evidence" value="ECO:0007669"/>
    <property type="project" value="InterPro"/>
</dbReference>
<organism evidence="5 6">
    <name type="scientific">Streptococcus equinus</name>
    <name type="common">Streptococcus bovis</name>
    <dbReference type="NCBI Taxonomy" id="1335"/>
    <lineage>
        <taxon>Bacteria</taxon>
        <taxon>Bacillati</taxon>
        <taxon>Bacillota</taxon>
        <taxon>Bacilli</taxon>
        <taxon>Lactobacillales</taxon>
        <taxon>Streptococcaceae</taxon>
        <taxon>Streptococcus</taxon>
    </lineage>
</organism>